<comment type="caution">
    <text evidence="1">The sequence shown here is derived from an EMBL/GenBank/DDBJ whole genome shotgun (WGS) entry which is preliminary data.</text>
</comment>
<dbReference type="AlphaFoldDB" id="A0A0V0RH96"/>
<keyword evidence="2" id="KW-1185">Reference proteome</keyword>
<name>A0A0V0RH96_9BILA</name>
<evidence type="ECO:0000313" key="2">
    <source>
        <dbReference type="Proteomes" id="UP000054630"/>
    </source>
</evidence>
<organism evidence="1 2">
    <name type="scientific">Trichinella nelsoni</name>
    <dbReference type="NCBI Taxonomy" id="6336"/>
    <lineage>
        <taxon>Eukaryota</taxon>
        <taxon>Metazoa</taxon>
        <taxon>Ecdysozoa</taxon>
        <taxon>Nematoda</taxon>
        <taxon>Enoplea</taxon>
        <taxon>Dorylaimia</taxon>
        <taxon>Trichinellida</taxon>
        <taxon>Trichinellidae</taxon>
        <taxon>Trichinella</taxon>
    </lineage>
</organism>
<accession>A0A0V0RH96</accession>
<proteinExistence type="predicted"/>
<gene>
    <name evidence="1" type="ORF">T07_4423</name>
</gene>
<reference evidence="1 2" key="1">
    <citation type="submission" date="2015-01" db="EMBL/GenBank/DDBJ databases">
        <title>Evolution of Trichinella species and genotypes.</title>
        <authorList>
            <person name="Korhonen P.K."/>
            <person name="Edoardo P."/>
            <person name="Giuseppe L.R."/>
            <person name="Gasser R.B."/>
        </authorList>
    </citation>
    <scope>NUCLEOTIDE SEQUENCE [LARGE SCALE GENOMIC DNA]</scope>
    <source>
        <strain evidence="1">ISS37</strain>
    </source>
</reference>
<protein>
    <submittedName>
        <fullName evidence="1">Uncharacterized protein</fullName>
    </submittedName>
</protein>
<evidence type="ECO:0000313" key="1">
    <source>
        <dbReference type="EMBL" id="KRX13851.1"/>
    </source>
</evidence>
<dbReference type="EMBL" id="JYDL01000181">
    <property type="protein sequence ID" value="KRX13851.1"/>
    <property type="molecule type" value="Genomic_DNA"/>
</dbReference>
<sequence length="129" mass="14520">MGFTTLGRRWMGRGRGLNSHYAGEEMDREKEGTDGKVFGARIGRGSTRLQHCIAFGWLWFSAPLLIHVGWSSRKRDDGEYMKDERPGCTTQRKCFGRSGQGGMGFTTLGRRWMGRGRGLNSHYAGEEKA</sequence>
<dbReference type="Proteomes" id="UP000054630">
    <property type="component" value="Unassembled WGS sequence"/>
</dbReference>